<evidence type="ECO:0000256" key="8">
    <source>
        <dbReference type="ARBA" id="ARBA00022777"/>
    </source>
</evidence>
<evidence type="ECO:0000256" key="1">
    <source>
        <dbReference type="ARBA" id="ARBA00004162"/>
    </source>
</evidence>
<feature type="transmembrane region" description="Helical" evidence="15">
    <location>
        <begin position="335"/>
        <end position="357"/>
    </location>
</feature>
<dbReference type="Proteomes" id="UP001609175">
    <property type="component" value="Unassembled WGS sequence"/>
</dbReference>
<evidence type="ECO:0000313" key="17">
    <source>
        <dbReference type="EMBL" id="MFH5210697.1"/>
    </source>
</evidence>
<protein>
    <recommendedName>
        <fullName evidence="2">non-specific serine/threonine protein kinase</fullName>
        <ecNumber evidence="2">2.7.11.1</ecNumber>
    </recommendedName>
</protein>
<dbReference type="GO" id="GO:0004674">
    <property type="term" value="F:protein serine/threonine kinase activity"/>
    <property type="evidence" value="ECO:0007669"/>
    <property type="project" value="UniProtKB-EC"/>
</dbReference>
<evidence type="ECO:0000256" key="4">
    <source>
        <dbReference type="ARBA" id="ARBA00022527"/>
    </source>
</evidence>
<evidence type="ECO:0000256" key="13">
    <source>
        <dbReference type="ARBA" id="ARBA00048679"/>
    </source>
</evidence>
<dbReference type="InterPro" id="IPR038232">
    <property type="entry name" value="PknH-like_Extracell_sf"/>
</dbReference>
<dbReference type="InterPro" id="IPR026954">
    <property type="entry name" value="PknH-like_Extracell"/>
</dbReference>
<proteinExistence type="predicted"/>
<evidence type="ECO:0000256" key="14">
    <source>
        <dbReference type="SAM" id="MobiDB-lite"/>
    </source>
</evidence>
<evidence type="ECO:0000259" key="16">
    <source>
        <dbReference type="PROSITE" id="PS50011"/>
    </source>
</evidence>
<evidence type="ECO:0000256" key="6">
    <source>
        <dbReference type="ARBA" id="ARBA00022692"/>
    </source>
</evidence>
<dbReference type="EMBL" id="JBIMSO010000066">
    <property type="protein sequence ID" value="MFH5210697.1"/>
    <property type="molecule type" value="Genomic_DNA"/>
</dbReference>
<dbReference type="PANTHER" id="PTHR43289:SF6">
    <property type="entry name" value="SERINE_THREONINE-PROTEIN KINASE NEKL-3"/>
    <property type="match status" value="1"/>
</dbReference>
<comment type="catalytic activity">
    <reaction evidence="13">
        <text>L-seryl-[protein] + ATP = O-phospho-L-seryl-[protein] + ADP + H(+)</text>
        <dbReference type="Rhea" id="RHEA:17989"/>
        <dbReference type="Rhea" id="RHEA-COMP:9863"/>
        <dbReference type="Rhea" id="RHEA-COMP:11604"/>
        <dbReference type="ChEBI" id="CHEBI:15378"/>
        <dbReference type="ChEBI" id="CHEBI:29999"/>
        <dbReference type="ChEBI" id="CHEBI:30616"/>
        <dbReference type="ChEBI" id="CHEBI:83421"/>
        <dbReference type="ChEBI" id="CHEBI:456216"/>
        <dbReference type="EC" id="2.7.11.1"/>
    </reaction>
</comment>
<evidence type="ECO:0000256" key="3">
    <source>
        <dbReference type="ARBA" id="ARBA00022475"/>
    </source>
</evidence>
<keyword evidence="5 17" id="KW-0808">Transferase</keyword>
<feature type="region of interest" description="Disordered" evidence="14">
    <location>
        <begin position="303"/>
        <end position="328"/>
    </location>
</feature>
<dbReference type="Pfam" id="PF14032">
    <property type="entry name" value="PknH_C"/>
    <property type="match status" value="1"/>
</dbReference>
<comment type="subcellular location">
    <subcellularLocation>
        <location evidence="1">Cell membrane</location>
        <topology evidence="1">Single-pass membrane protein</topology>
    </subcellularLocation>
</comment>
<dbReference type="PROSITE" id="PS00108">
    <property type="entry name" value="PROTEIN_KINASE_ST"/>
    <property type="match status" value="1"/>
</dbReference>
<dbReference type="CDD" id="cd14014">
    <property type="entry name" value="STKc_PknB_like"/>
    <property type="match status" value="1"/>
</dbReference>
<evidence type="ECO:0000256" key="15">
    <source>
        <dbReference type="SAM" id="Phobius"/>
    </source>
</evidence>
<gene>
    <name evidence="17" type="ORF">ACHIPZ_21195</name>
</gene>
<dbReference type="InterPro" id="IPR011009">
    <property type="entry name" value="Kinase-like_dom_sf"/>
</dbReference>
<evidence type="ECO:0000256" key="10">
    <source>
        <dbReference type="ARBA" id="ARBA00022989"/>
    </source>
</evidence>
<name>A0ABW7JSX5_9NOCA</name>
<accession>A0ABW7JSX5</accession>
<dbReference type="RefSeq" id="WP_395116631.1">
    <property type="nucleotide sequence ID" value="NZ_JBIMSO010000066.1"/>
</dbReference>
<comment type="caution">
    <text evidence="17">The sequence shown here is derived from an EMBL/GenBank/DDBJ whole genome shotgun (WGS) entry which is preliminary data.</text>
</comment>
<keyword evidence="11 15" id="KW-0472">Membrane</keyword>
<dbReference type="PROSITE" id="PS50011">
    <property type="entry name" value="PROTEIN_KINASE_DOM"/>
    <property type="match status" value="1"/>
</dbReference>
<organism evidence="17 18">
    <name type="scientific">Antrihabitans spumae</name>
    <dbReference type="NCBI Taxonomy" id="3373370"/>
    <lineage>
        <taxon>Bacteria</taxon>
        <taxon>Bacillati</taxon>
        <taxon>Actinomycetota</taxon>
        <taxon>Actinomycetes</taxon>
        <taxon>Mycobacteriales</taxon>
        <taxon>Nocardiaceae</taxon>
        <taxon>Antrihabitans</taxon>
    </lineage>
</organism>
<keyword evidence="7" id="KW-0547">Nucleotide-binding</keyword>
<keyword evidence="3" id="KW-1003">Cell membrane</keyword>
<evidence type="ECO:0000256" key="2">
    <source>
        <dbReference type="ARBA" id="ARBA00012513"/>
    </source>
</evidence>
<evidence type="ECO:0000256" key="9">
    <source>
        <dbReference type="ARBA" id="ARBA00022840"/>
    </source>
</evidence>
<keyword evidence="9" id="KW-0067">ATP-binding</keyword>
<keyword evidence="10 15" id="KW-1133">Transmembrane helix</keyword>
<dbReference type="SMART" id="SM00220">
    <property type="entry name" value="S_TKc"/>
    <property type="match status" value="1"/>
</dbReference>
<dbReference type="EC" id="2.7.11.1" evidence="2"/>
<keyword evidence="8 17" id="KW-0418">Kinase</keyword>
<evidence type="ECO:0000256" key="11">
    <source>
        <dbReference type="ARBA" id="ARBA00023136"/>
    </source>
</evidence>
<dbReference type="Gene3D" id="3.40.1000.70">
    <property type="entry name" value="PknH-like extracellular domain"/>
    <property type="match status" value="1"/>
</dbReference>
<feature type="compositionally biased region" description="Pro residues" evidence="14">
    <location>
        <begin position="313"/>
        <end position="323"/>
    </location>
</feature>
<dbReference type="Gene3D" id="3.30.200.20">
    <property type="entry name" value="Phosphorylase Kinase, domain 1"/>
    <property type="match status" value="1"/>
</dbReference>
<dbReference type="InterPro" id="IPR000719">
    <property type="entry name" value="Prot_kinase_dom"/>
</dbReference>
<evidence type="ECO:0000256" key="12">
    <source>
        <dbReference type="ARBA" id="ARBA00047899"/>
    </source>
</evidence>
<dbReference type="Pfam" id="PF00069">
    <property type="entry name" value="Pkinase"/>
    <property type="match status" value="1"/>
</dbReference>
<reference evidence="17 18" key="1">
    <citation type="submission" date="2024-10" db="EMBL/GenBank/DDBJ databases">
        <authorList>
            <person name="Riesco R."/>
        </authorList>
    </citation>
    <scope>NUCLEOTIDE SEQUENCE [LARGE SCALE GENOMIC DNA]</scope>
    <source>
        <strain evidence="17 18">NCIMB 15449</strain>
    </source>
</reference>
<keyword evidence="6 15" id="KW-0812">Transmembrane</keyword>
<evidence type="ECO:0000256" key="5">
    <source>
        <dbReference type="ARBA" id="ARBA00022679"/>
    </source>
</evidence>
<keyword evidence="4" id="KW-0723">Serine/threonine-protein kinase</keyword>
<dbReference type="InterPro" id="IPR008271">
    <property type="entry name" value="Ser/Thr_kinase_AS"/>
</dbReference>
<dbReference type="SUPFAM" id="SSF56112">
    <property type="entry name" value="Protein kinase-like (PK-like)"/>
    <property type="match status" value="1"/>
</dbReference>
<evidence type="ECO:0000313" key="18">
    <source>
        <dbReference type="Proteomes" id="UP001609175"/>
    </source>
</evidence>
<sequence length="579" mass="60287">MPLAPGSEFAGFTIVRQLGAGGMGEVYLVDHPRLPRREALKILPSTLTADSEYRQRFIREADLAASMWHPHIVAVHDRGEFEGQLWITMDYVEGTDAAVLLRTRFPAGVPTRFGAEIVTAVADALDHAHERGLLHRDVKPANILLSDSDPESKRRRTLLSDFGIARRIDDANGLTATNMTVGSISYAAPEQLMGRTMDGAADQYALATTAFHLLTGKPPFDNSNAAVIISSHLSSPPPRMGDTRPDLAALDAVISKGMAKSPDDRYGSCSEFAQALNAAVEAQPRTDHETMIGPVGGNPLAGQPVPAYVAPAGSPPPPPPNTGPAPAAGAGRRRVWLLAAAAAVVVAVAIAVGVVLMQGSSDSDSGDTVAASSSSAAGPATAVDSSLVQPSKVAALLADQPQLASLTGQALDDPQTASTLLDASADFSRPECVGAIYPLEKKVYDGSGYTALRQSVSQTPESSSVYYVVDQSVALLPSASAATKIVDNSKQQWQACASGPVDYTGQTGTTSVTLADVVSQDGSIVQNRTVPPAEFAGYTCQHTMGAWSNVVAEAVVCGDIDVGDKSQDIVAAILAKAQG</sequence>
<dbReference type="Gene3D" id="1.10.510.10">
    <property type="entry name" value="Transferase(Phosphotransferase) domain 1"/>
    <property type="match status" value="1"/>
</dbReference>
<comment type="catalytic activity">
    <reaction evidence="12">
        <text>L-threonyl-[protein] + ATP = O-phospho-L-threonyl-[protein] + ADP + H(+)</text>
        <dbReference type="Rhea" id="RHEA:46608"/>
        <dbReference type="Rhea" id="RHEA-COMP:11060"/>
        <dbReference type="Rhea" id="RHEA-COMP:11605"/>
        <dbReference type="ChEBI" id="CHEBI:15378"/>
        <dbReference type="ChEBI" id="CHEBI:30013"/>
        <dbReference type="ChEBI" id="CHEBI:30616"/>
        <dbReference type="ChEBI" id="CHEBI:61977"/>
        <dbReference type="ChEBI" id="CHEBI:456216"/>
        <dbReference type="EC" id="2.7.11.1"/>
    </reaction>
</comment>
<dbReference type="PANTHER" id="PTHR43289">
    <property type="entry name" value="MITOGEN-ACTIVATED PROTEIN KINASE KINASE KINASE 20-RELATED"/>
    <property type="match status" value="1"/>
</dbReference>
<evidence type="ECO:0000256" key="7">
    <source>
        <dbReference type="ARBA" id="ARBA00022741"/>
    </source>
</evidence>
<feature type="domain" description="Protein kinase" evidence="16">
    <location>
        <begin position="12"/>
        <end position="291"/>
    </location>
</feature>